<comment type="caution">
    <text evidence="1">The sequence shown here is derived from an EMBL/GenBank/DDBJ whole genome shotgun (WGS) entry which is preliminary data.</text>
</comment>
<reference evidence="1" key="2">
    <citation type="journal article" date="2023" name="Infect Dis Poverty">
        <title>Chromosome-scale genome of the human blood fluke Schistosoma mekongi and its implications for public health.</title>
        <authorList>
            <person name="Zhou M."/>
            <person name="Xu L."/>
            <person name="Xu D."/>
            <person name="Chen W."/>
            <person name="Khan J."/>
            <person name="Hu Y."/>
            <person name="Huang H."/>
            <person name="Wei H."/>
            <person name="Zhang Y."/>
            <person name="Chusongsang P."/>
            <person name="Tanasarnprasert K."/>
            <person name="Hu X."/>
            <person name="Limpanont Y."/>
            <person name="Lv Z."/>
        </authorList>
    </citation>
    <scope>NUCLEOTIDE SEQUENCE</scope>
    <source>
        <strain evidence="1">LV_2022a</strain>
    </source>
</reference>
<name>A0AAE2D1E6_SCHME</name>
<evidence type="ECO:0000313" key="1">
    <source>
        <dbReference type="EMBL" id="KAK4467576.1"/>
    </source>
</evidence>
<organism evidence="1 2">
    <name type="scientific">Schistosoma mekongi</name>
    <name type="common">Parasitic worm</name>
    <dbReference type="NCBI Taxonomy" id="38744"/>
    <lineage>
        <taxon>Eukaryota</taxon>
        <taxon>Metazoa</taxon>
        <taxon>Spiralia</taxon>
        <taxon>Lophotrochozoa</taxon>
        <taxon>Platyhelminthes</taxon>
        <taxon>Trematoda</taxon>
        <taxon>Digenea</taxon>
        <taxon>Strigeidida</taxon>
        <taxon>Schistosomatoidea</taxon>
        <taxon>Schistosomatidae</taxon>
        <taxon>Schistosoma</taxon>
    </lineage>
</organism>
<reference evidence="1" key="1">
    <citation type="submission" date="2022-04" db="EMBL/GenBank/DDBJ databases">
        <authorList>
            <person name="Xu L."/>
            <person name="Lv Z."/>
        </authorList>
    </citation>
    <scope>NUCLEOTIDE SEQUENCE</scope>
    <source>
        <strain evidence="1">LV_2022a</strain>
    </source>
</reference>
<sequence length="117" mass="13638">MPTTGKHKILQESSSYSSYGKLIVKIGYQRTSLYVDVQRATNLVTLDSNVVQMVRRSLRDLKVIVSESRIHSGSKVYQIHSSLWNYYLNTYFQKLKCLYVQKLSRIQMILCLMNILN</sequence>
<gene>
    <name evidence="1" type="ORF">MN116_008814</name>
</gene>
<dbReference type="EMBL" id="JALJAT010000010">
    <property type="protein sequence ID" value="KAK4467576.1"/>
    <property type="molecule type" value="Genomic_DNA"/>
</dbReference>
<dbReference type="AlphaFoldDB" id="A0AAE2D1E6"/>
<protein>
    <submittedName>
        <fullName evidence="1">Uncharacterized protein</fullName>
    </submittedName>
</protein>
<feature type="non-terminal residue" evidence="1">
    <location>
        <position position="1"/>
    </location>
</feature>
<dbReference type="Proteomes" id="UP001292079">
    <property type="component" value="Unassembled WGS sequence"/>
</dbReference>
<keyword evidence="2" id="KW-1185">Reference proteome</keyword>
<evidence type="ECO:0000313" key="2">
    <source>
        <dbReference type="Proteomes" id="UP001292079"/>
    </source>
</evidence>
<proteinExistence type="predicted"/>
<accession>A0AAE2D1E6</accession>